<sequence>MGLGEWAALIAALLWLASSSMWFAEFATTRKGSAKVPSGFRLLPLKKPNQSCSFD</sequence>
<dbReference type="EMBL" id="BMHQ01000026">
    <property type="protein sequence ID" value="GGE30066.1"/>
    <property type="molecule type" value="Genomic_DNA"/>
</dbReference>
<organism evidence="1 2">
    <name type="scientific">Marinithermofilum abyssi</name>
    <dbReference type="NCBI Taxonomy" id="1571185"/>
    <lineage>
        <taxon>Bacteria</taxon>
        <taxon>Bacillati</taxon>
        <taxon>Bacillota</taxon>
        <taxon>Bacilli</taxon>
        <taxon>Bacillales</taxon>
        <taxon>Thermoactinomycetaceae</taxon>
        <taxon>Marinithermofilum</taxon>
    </lineage>
</organism>
<dbReference type="AlphaFoldDB" id="A0A8J2YFR0"/>
<gene>
    <name evidence="1" type="ORF">GCM10011571_35330</name>
</gene>
<accession>A0A8J2YFR0</accession>
<protein>
    <submittedName>
        <fullName evidence="1">Uncharacterized protein</fullName>
    </submittedName>
</protein>
<keyword evidence="2" id="KW-1185">Reference proteome</keyword>
<reference evidence="1" key="1">
    <citation type="journal article" date="2014" name="Int. J. Syst. Evol. Microbiol.">
        <title>Complete genome sequence of Corynebacterium casei LMG S-19264T (=DSM 44701T), isolated from a smear-ripened cheese.</title>
        <authorList>
            <consortium name="US DOE Joint Genome Institute (JGI-PGF)"/>
            <person name="Walter F."/>
            <person name="Albersmeier A."/>
            <person name="Kalinowski J."/>
            <person name="Ruckert C."/>
        </authorList>
    </citation>
    <scope>NUCLEOTIDE SEQUENCE</scope>
    <source>
        <strain evidence="1">CGMCC 1.15179</strain>
    </source>
</reference>
<dbReference type="Proteomes" id="UP000625210">
    <property type="component" value="Unassembled WGS sequence"/>
</dbReference>
<evidence type="ECO:0000313" key="1">
    <source>
        <dbReference type="EMBL" id="GGE30066.1"/>
    </source>
</evidence>
<proteinExistence type="predicted"/>
<comment type="caution">
    <text evidence="1">The sequence shown here is derived from an EMBL/GenBank/DDBJ whole genome shotgun (WGS) entry which is preliminary data.</text>
</comment>
<evidence type="ECO:0000313" key="2">
    <source>
        <dbReference type="Proteomes" id="UP000625210"/>
    </source>
</evidence>
<name>A0A8J2YFR0_9BACL</name>
<reference evidence="1" key="2">
    <citation type="submission" date="2020-09" db="EMBL/GenBank/DDBJ databases">
        <authorList>
            <person name="Sun Q."/>
            <person name="Zhou Y."/>
        </authorList>
    </citation>
    <scope>NUCLEOTIDE SEQUENCE</scope>
    <source>
        <strain evidence="1">CGMCC 1.15179</strain>
    </source>
</reference>